<evidence type="ECO:0000313" key="1">
    <source>
        <dbReference type="EMBL" id="NYS47293.1"/>
    </source>
</evidence>
<dbReference type="InterPro" id="IPR015915">
    <property type="entry name" value="Kelch-typ_b-propeller"/>
</dbReference>
<keyword evidence="2" id="KW-1185">Reference proteome</keyword>
<reference evidence="1 2" key="1">
    <citation type="submission" date="2020-07" db="EMBL/GenBank/DDBJ databases">
        <title>MOT database genomes.</title>
        <authorList>
            <person name="Joseph S."/>
            <person name="Aduse-Opoku J."/>
            <person name="Hashim A."/>
            <person name="Wade W."/>
            <person name="Curtis M."/>
        </authorList>
    </citation>
    <scope>NUCLEOTIDE SEQUENCE [LARGE SCALE GENOMIC DNA]</scope>
    <source>
        <strain evidence="1 2">CIP 106318</strain>
    </source>
</reference>
<evidence type="ECO:0000313" key="2">
    <source>
        <dbReference type="Proteomes" id="UP000531840"/>
    </source>
</evidence>
<dbReference type="Pfam" id="PF24996">
    <property type="entry name" value="NANM"/>
    <property type="match status" value="1"/>
</dbReference>
<dbReference type="NCBIfam" id="TIGR03548">
    <property type="entry name" value="mutarot_permut"/>
    <property type="match status" value="1"/>
</dbReference>
<dbReference type="SUPFAM" id="SSF117281">
    <property type="entry name" value="Kelch motif"/>
    <property type="match status" value="1"/>
</dbReference>
<dbReference type="Gene3D" id="2.120.10.80">
    <property type="entry name" value="Kelch-type beta propeller"/>
    <property type="match status" value="1"/>
</dbReference>
<gene>
    <name evidence="1" type="ORF">HZY85_03665</name>
</gene>
<proteinExistence type="predicted"/>
<comment type="caution">
    <text evidence="1">The sequence shown here is derived from an EMBL/GenBank/DDBJ whole genome shotgun (WGS) entry which is preliminary data.</text>
</comment>
<accession>A0ABX2T0X5</accession>
<protein>
    <submittedName>
        <fullName evidence="1">Cyclically-permuted mutarotase family protein</fullName>
    </submittedName>
</protein>
<dbReference type="InterPro" id="IPR056734">
    <property type="entry name" value="NANM"/>
</dbReference>
<dbReference type="InterPro" id="IPR019937">
    <property type="entry name" value="Cycl-permuted_mutarotase"/>
</dbReference>
<dbReference type="Proteomes" id="UP000531840">
    <property type="component" value="Unassembled WGS sequence"/>
</dbReference>
<sequence>MKRIINWTQIKKLPAPQGYKENIGVSNMLCGMLEDKIILGGGANFPIHPLDGGSRTEHNYLYLIKAIDNTFKIIDSTMLEKPIADGKVVVFNNIMFYVGGNRILKINVINNKLHISEYFTLPFEIKNCIAHQFEGTIYYGLGSIDGKVTNRMFSFNIYTRENIELSPFPATERTQAVSEIFYDDIVVFSGGNSIAYTDGYKFNVRKKMWQTISDVEANNKKISLLGAAATKINSEEMLVIGGFDAEIWKNAVHKLSTLEGEEKQKFREFYFKQDYSYYNWNKEMLIYNYTKDEWKSIGEISFKAPCSHALINNGLNIYSIMGEIRPGERTPNIHRVSLQQINEELN</sequence>
<organism evidence="1 2">
    <name type="scientific">Gemelliphila palaticanis</name>
    <dbReference type="NCBI Taxonomy" id="81950"/>
    <lineage>
        <taxon>Bacteria</taxon>
        <taxon>Bacillati</taxon>
        <taxon>Bacillota</taxon>
        <taxon>Bacilli</taxon>
        <taxon>Bacillales</taxon>
        <taxon>Gemellaceae</taxon>
        <taxon>Gemelliphila</taxon>
    </lineage>
</organism>
<dbReference type="EMBL" id="JACBYF010000005">
    <property type="protein sequence ID" value="NYS47293.1"/>
    <property type="molecule type" value="Genomic_DNA"/>
</dbReference>
<dbReference type="RefSeq" id="WP_179941011.1">
    <property type="nucleotide sequence ID" value="NZ_JACBYF010000005.1"/>
</dbReference>
<name>A0ABX2T0X5_9BACL</name>